<dbReference type="InterPro" id="IPR002872">
    <property type="entry name" value="Proline_DH_dom"/>
</dbReference>
<dbReference type="WBParaSite" id="PSAMB.scaffold10270size4208.g33176.t1">
    <property type="protein sequence ID" value="PSAMB.scaffold10270size4208.g33176.t1"/>
    <property type="gene ID" value="PSAMB.scaffold10270size4208.g33176"/>
</dbReference>
<keyword evidence="5" id="KW-0285">Flavoprotein</keyword>
<protein>
    <recommendedName>
        <fullName evidence="5">Proline dehydrogenase</fullName>
        <ecNumber evidence="5">1.5.5.2</ecNumber>
    </recommendedName>
</protein>
<dbReference type="EC" id="1.5.5.2" evidence="5"/>
<keyword evidence="3 5" id="KW-0560">Oxidoreductase</keyword>
<feature type="domain" description="Proline dehydrogenase" evidence="6">
    <location>
        <begin position="7"/>
        <end position="98"/>
    </location>
</feature>
<keyword evidence="7" id="KW-1185">Reference proteome</keyword>
<evidence type="ECO:0000256" key="1">
    <source>
        <dbReference type="ARBA" id="ARBA00004739"/>
    </source>
</evidence>
<dbReference type="InterPro" id="IPR029041">
    <property type="entry name" value="FAD-linked_oxidoreductase-like"/>
</dbReference>
<dbReference type="GO" id="GO:0004657">
    <property type="term" value="F:proline dehydrogenase activity"/>
    <property type="evidence" value="ECO:0007669"/>
    <property type="project" value="UniProtKB-EC"/>
</dbReference>
<dbReference type="PANTHER" id="PTHR13914">
    <property type="entry name" value="PROLINE OXIDASE"/>
    <property type="match status" value="1"/>
</dbReference>
<comment type="pathway">
    <text evidence="1">Amino-acid degradation; L-proline degradation into L-glutamate; L-glutamate from L-proline: step 1/2.</text>
</comment>
<dbReference type="PANTHER" id="PTHR13914:SF0">
    <property type="entry name" value="PROLINE DEHYDROGENASE 1, MITOCHONDRIAL"/>
    <property type="match status" value="1"/>
</dbReference>
<dbReference type="GO" id="GO:0005739">
    <property type="term" value="C:mitochondrion"/>
    <property type="evidence" value="ECO:0007669"/>
    <property type="project" value="TreeGrafter"/>
</dbReference>
<evidence type="ECO:0000313" key="7">
    <source>
        <dbReference type="Proteomes" id="UP000887566"/>
    </source>
</evidence>
<keyword evidence="4 5" id="KW-0642">Proline metabolism</keyword>
<accession>A0A914UIB5</accession>
<dbReference type="AlphaFoldDB" id="A0A914UIB5"/>
<dbReference type="SUPFAM" id="SSF51730">
    <property type="entry name" value="FAD-linked oxidoreductase"/>
    <property type="match status" value="1"/>
</dbReference>
<sequence>MLVSKALLQVAKNEKRLAVLVASMNKESVLKAVHLMKDLNLPPNHPLVSFGQIYGMGDPLSWFLGSSGYTVHKSTPWGPIDDWVPYLSRRAAENYSAFQTARNEIPLYRSQILSKMRSKRN</sequence>
<evidence type="ECO:0000256" key="3">
    <source>
        <dbReference type="ARBA" id="ARBA00023002"/>
    </source>
</evidence>
<name>A0A914UIB5_9BILA</name>
<comment type="catalytic activity">
    <reaction evidence="5">
        <text>L-proline + a quinone = (S)-1-pyrroline-5-carboxylate + a quinol + H(+)</text>
        <dbReference type="Rhea" id="RHEA:23784"/>
        <dbReference type="ChEBI" id="CHEBI:15378"/>
        <dbReference type="ChEBI" id="CHEBI:17388"/>
        <dbReference type="ChEBI" id="CHEBI:24646"/>
        <dbReference type="ChEBI" id="CHEBI:60039"/>
        <dbReference type="ChEBI" id="CHEBI:132124"/>
        <dbReference type="EC" id="1.5.5.2"/>
    </reaction>
</comment>
<dbReference type="Proteomes" id="UP000887566">
    <property type="component" value="Unplaced"/>
</dbReference>
<dbReference type="GO" id="GO:0071949">
    <property type="term" value="F:FAD binding"/>
    <property type="evidence" value="ECO:0007669"/>
    <property type="project" value="TreeGrafter"/>
</dbReference>
<proteinExistence type="inferred from homology"/>
<dbReference type="GO" id="GO:0010133">
    <property type="term" value="P:L-proline catabolic process to L-glutamate"/>
    <property type="evidence" value="ECO:0007669"/>
    <property type="project" value="TreeGrafter"/>
</dbReference>
<evidence type="ECO:0000313" key="8">
    <source>
        <dbReference type="WBParaSite" id="PSAMB.scaffold10270size4208.g33176.t1"/>
    </source>
</evidence>
<comment type="function">
    <text evidence="5">Converts proline to delta-1-pyrroline-5-carboxylate.</text>
</comment>
<reference evidence="8" key="1">
    <citation type="submission" date="2022-11" db="UniProtKB">
        <authorList>
            <consortium name="WormBaseParasite"/>
        </authorList>
    </citation>
    <scope>IDENTIFICATION</scope>
</reference>
<evidence type="ECO:0000256" key="2">
    <source>
        <dbReference type="ARBA" id="ARBA00005869"/>
    </source>
</evidence>
<dbReference type="Gene3D" id="3.20.20.220">
    <property type="match status" value="1"/>
</dbReference>
<comment type="cofactor">
    <cofactor evidence="5">
        <name>FAD</name>
        <dbReference type="ChEBI" id="CHEBI:57692"/>
    </cofactor>
</comment>
<keyword evidence="5" id="KW-0274">FAD</keyword>
<dbReference type="InterPro" id="IPR015659">
    <property type="entry name" value="Proline_oxidase"/>
</dbReference>
<dbReference type="Pfam" id="PF01619">
    <property type="entry name" value="Pro_dh"/>
    <property type="match status" value="1"/>
</dbReference>
<organism evidence="7 8">
    <name type="scientific">Plectus sambesii</name>
    <dbReference type="NCBI Taxonomy" id="2011161"/>
    <lineage>
        <taxon>Eukaryota</taxon>
        <taxon>Metazoa</taxon>
        <taxon>Ecdysozoa</taxon>
        <taxon>Nematoda</taxon>
        <taxon>Chromadorea</taxon>
        <taxon>Plectida</taxon>
        <taxon>Plectina</taxon>
        <taxon>Plectoidea</taxon>
        <taxon>Plectidae</taxon>
        <taxon>Plectus</taxon>
    </lineage>
</organism>
<evidence type="ECO:0000259" key="6">
    <source>
        <dbReference type="Pfam" id="PF01619"/>
    </source>
</evidence>
<evidence type="ECO:0000256" key="4">
    <source>
        <dbReference type="ARBA" id="ARBA00023062"/>
    </source>
</evidence>
<evidence type="ECO:0000256" key="5">
    <source>
        <dbReference type="RuleBase" id="RU364054"/>
    </source>
</evidence>
<comment type="similarity">
    <text evidence="2 5">Belongs to the proline oxidase family.</text>
</comment>